<protein>
    <recommendedName>
        <fullName evidence="1">Thioesterase domain-containing protein</fullName>
    </recommendedName>
</protein>
<dbReference type="SUPFAM" id="SSF54637">
    <property type="entry name" value="Thioesterase/thiol ester dehydrase-isomerase"/>
    <property type="match status" value="1"/>
</dbReference>
<evidence type="ECO:0000259" key="1">
    <source>
        <dbReference type="Pfam" id="PF03061"/>
    </source>
</evidence>
<dbReference type="Proteomes" id="UP000799428">
    <property type="component" value="Unassembled WGS sequence"/>
</dbReference>
<dbReference type="InterPro" id="IPR052061">
    <property type="entry name" value="PTE-AB_protein"/>
</dbReference>
<dbReference type="InterPro" id="IPR006683">
    <property type="entry name" value="Thioestr_dom"/>
</dbReference>
<organism evidence="2 3">
    <name type="scientific">Pleomassaria siparia CBS 279.74</name>
    <dbReference type="NCBI Taxonomy" id="1314801"/>
    <lineage>
        <taxon>Eukaryota</taxon>
        <taxon>Fungi</taxon>
        <taxon>Dikarya</taxon>
        <taxon>Ascomycota</taxon>
        <taxon>Pezizomycotina</taxon>
        <taxon>Dothideomycetes</taxon>
        <taxon>Pleosporomycetidae</taxon>
        <taxon>Pleosporales</taxon>
        <taxon>Pleomassariaceae</taxon>
        <taxon>Pleomassaria</taxon>
    </lineage>
</organism>
<gene>
    <name evidence="2" type="ORF">K504DRAFT_468516</name>
</gene>
<reference evidence="2" key="1">
    <citation type="journal article" date="2020" name="Stud. Mycol.">
        <title>101 Dothideomycetes genomes: a test case for predicting lifestyles and emergence of pathogens.</title>
        <authorList>
            <person name="Haridas S."/>
            <person name="Albert R."/>
            <person name="Binder M."/>
            <person name="Bloem J."/>
            <person name="Labutti K."/>
            <person name="Salamov A."/>
            <person name="Andreopoulos B."/>
            <person name="Baker S."/>
            <person name="Barry K."/>
            <person name="Bills G."/>
            <person name="Bluhm B."/>
            <person name="Cannon C."/>
            <person name="Castanera R."/>
            <person name="Culley D."/>
            <person name="Daum C."/>
            <person name="Ezra D."/>
            <person name="Gonzalez J."/>
            <person name="Henrissat B."/>
            <person name="Kuo A."/>
            <person name="Liang C."/>
            <person name="Lipzen A."/>
            <person name="Lutzoni F."/>
            <person name="Magnuson J."/>
            <person name="Mondo S."/>
            <person name="Nolan M."/>
            <person name="Ohm R."/>
            <person name="Pangilinan J."/>
            <person name="Park H.-J."/>
            <person name="Ramirez L."/>
            <person name="Alfaro M."/>
            <person name="Sun H."/>
            <person name="Tritt A."/>
            <person name="Yoshinaga Y."/>
            <person name="Zwiers L.-H."/>
            <person name="Turgeon B."/>
            <person name="Goodwin S."/>
            <person name="Spatafora J."/>
            <person name="Crous P."/>
            <person name="Grigoriev I."/>
        </authorList>
    </citation>
    <scope>NUCLEOTIDE SEQUENCE</scope>
    <source>
        <strain evidence="2">CBS 279.74</strain>
    </source>
</reference>
<dbReference type="CDD" id="cd03443">
    <property type="entry name" value="PaaI_thioesterase"/>
    <property type="match status" value="1"/>
</dbReference>
<dbReference type="InterPro" id="IPR029069">
    <property type="entry name" value="HotDog_dom_sf"/>
</dbReference>
<proteinExistence type="predicted"/>
<dbReference type="AlphaFoldDB" id="A0A6G1K5I9"/>
<evidence type="ECO:0000313" key="3">
    <source>
        <dbReference type="Proteomes" id="UP000799428"/>
    </source>
</evidence>
<keyword evidence="3" id="KW-1185">Reference proteome</keyword>
<dbReference type="Gene3D" id="3.10.129.10">
    <property type="entry name" value="Hotdog Thioesterase"/>
    <property type="match status" value="1"/>
</dbReference>
<dbReference type="Pfam" id="PF03061">
    <property type="entry name" value="4HBT"/>
    <property type="match status" value="1"/>
</dbReference>
<evidence type="ECO:0000313" key="2">
    <source>
        <dbReference type="EMBL" id="KAF2708149.1"/>
    </source>
</evidence>
<accession>A0A6G1K5I9</accession>
<feature type="domain" description="Thioesterase" evidence="1">
    <location>
        <begin position="139"/>
        <end position="199"/>
    </location>
</feature>
<dbReference type="EMBL" id="MU005772">
    <property type="protein sequence ID" value="KAF2708149.1"/>
    <property type="molecule type" value="Genomic_DNA"/>
</dbReference>
<dbReference type="PANTHER" id="PTHR47260:SF3">
    <property type="entry name" value="THIOESTERASE FAMILY PROTEIN (AFU_ORTHOLOGUE AFUA_7G03960)"/>
    <property type="match status" value="1"/>
</dbReference>
<dbReference type="OrthoDB" id="506431at2759"/>
<name>A0A6G1K5I9_9PLEO</name>
<dbReference type="PANTHER" id="PTHR47260">
    <property type="entry name" value="UPF0644 PROTEIN PB2B4.06"/>
    <property type="match status" value="1"/>
</dbReference>
<sequence>MTPPYPSAHQIEHLEDFTQHEWCNALLSDSSVAKIDTRSTAEHHNTDASNSFFAKTLFTDDAVRAFVSLYRPGRGRAAGIADAEAVSDALLGADTSTPDKKVEGGEHKEKIDGQAALDEPEALILVSLGSGVDGATHRLHGGVTAALLDQVMGALIGFSHSNTGATAELNVKYKKAISTPAVVLCRARIVREAGRWIETVGWVEDGHGQVFAEGRGSFVKSKTDRITAAKI</sequence>